<comment type="similarity">
    <text evidence="3 8">Belongs to the aldose epimerase family.</text>
</comment>
<dbReference type="PANTHER" id="PTHR10091">
    <property type="entry name" value="ALDOSE-1-EPIMERASE"/>
    <property type="match status" value="1"/>
</dbReference>
<comment type="caution">
    <text evidence="12">The sequence shown here is derived from an EMBL/GenBank/DDBJ whole genome shotgun (WGS) entry which is preliminary data.</text>
</comment>
<dbReference type="PANTHER" id="PTHR10091:SF0">
    <property type="entry name" value="GALACTOSE MUTAROTASE"/>
    <property type="match status" value="1"/>
</dbReference>
<feature type="binding site" evidence="10">
    <location>
        <position position="277"/>
    </location>
    <ligand>
        <name>beta-D-galactose</name>
        <dbReference type="ChEBI" id="CHEBI:27667"/>
    </ligand>
</feature>
<evidence type="ECO:0000256" key="7">
    <source>
        <dbReference type="ARBA" id="ARBA00023277"/>
    </source>
</evidence>
<dbReference type="InterPro" id="IPR018052">
    <property type="entry name" value="Ald1_epimerase_CS"/>
</dbReference>
<comment type="catalytic activity">
    <reaction evidence="1 8">
        <text>alpha-D-glucose = beta-D-glucose</text>
        <dbReference type="Rhea" id="RHEA:10264"/>
        <dbReference type="ChEBI" id="CHEBI:15903"/>
        <dbReference type="ChEBI" id="CHEBI:17925"/>
        <dbReference type="EC" id="5.1.3.3"/>
    </reaction>
</comment>
<dbReference type="GO" id="GO:0006006">
    <property type="term" value="P:glucose metabolic process"/>
    <property type="evidence" value="ECO:0007669"/>
    <property type="project" value="TreeGrafter"/>
</dbReference>
<comment type="pathway">
    <text evidence="2 8">Carbohydrate metabolism; hexose metabolism.</text>
</comment>
<proteinExistence type="inferred from homology"/>
<dbReference type="InterPro" id="IPR047215">
    <property type="entry name" value="Galactose_mutarotase-like"/>
</dbReference>
<dbReference type="GO" id="GO:0004034">
    <property type="term" value="F:aldose 1-epimerase activity"/>
    <property type="evidence" value="ECO:0007669"/>
    <property type="project" value="UniProtKB-EC"/>
</dbReference>
<sequence>MLLSHGAKKWYSYIVNGLTEEFKMYVKEISKNFTDKKVTEILVENQQGLRASFCTLGARISDLSIPSQNGRESLILSLTHLEDEATYHTYYGATVGRVAGRIGPEPLSLGQEALALTPNEGTTHLHGGPEGLDLANWDYEIEEGADQVSVIFSLVDPAGHNGYPGNLSARVIHSLDQDNCWTVRYEASIDAPSYWNPTNHVYFNLNGNAQAPITNHILQVEASHMIPLTPAGLPLGGTWALDQHPGLDLRLADQTLGQVNDRHPQEEQLAIRGNGLDHAYVLDAPVPVGQAHALGHGQEVAPQGTLIEPASGRQVKVWTDRPCAVIYTHNHQVPGLILGGKEQVPYIGVSFETQVAPDAPHHPDMGSIVLTPDQPALSETCFKLTW</sequence>
<dbReference type="InterPro" id="IPR011013">
    <property type="entry name" value="Gal_mutarotase_sf_dom"/>
</dbReference>
<dbReference type="STRING" id="592010.GCWU000182_001832"/>
<dbReference type="UniPathway" id="UPA00242"/>
<organism evidence="12 13">
    <name type="scientific">Abiotrophia defectiva ATCC 49176</name>
    <dbReference type="NCBI Taxonomy" id="592010"/>
    <lineage>
        <taxon>Bacteria</taxon>
        <taxon>Bacillati</taxon>
        <taxon>Bacillota</taxon>
        <taxon>Bacilli</taxon>
        <taxon>Lactobacillales</taxon>
        <taxon>Aerococcaceae</taxon>
        <taxon>Abiotrophia</taxon>
    </lineage>
</organism>
<dbReference type="Proteomes" id="UP000019050">
    <property type="component" value="Unassembled WGS sequence"/>
</dbReference>
<gene>
    <name evidence="12" type="ORF">GCWU000182_001832</name>
</gene>
<evidence type="ECO:0000313" key="12">
    <source>
        <dbReference type="EMBL" id="ESK64899.1"/>
    </source>
</evidence>
<dbReference type="EC" id="5.1.3.3" evidence="4 8"/>
<reference evidence="12" key="1">
    <citation type="submission" date="2013-06" db="EMBL/GenBank/DDBJ databases">
        <authorList>
            <person name="Weinstock G."/>
            <person name="Sodergren E."/>
            <person name="Clifton S."/>
            <person name="Fulton L."/>
            <person name="Fulton B."/>
            <person name="Courtney L."/>
            <person name="Fronick C."/>
            <person name="Harrison M."/>
            <person name="Strong C."/>
            <person name="Farmer C."/>
            <person name="Delahaunty K."/>
            <person name="Markovic C."/>
            <person name="Hall O."/>
            <person name="Minx P."/>
            <person name="Tomlinson C."/>
            <person name="Mitreva M."/>
            <person name="Nelson J."/>
            <person name="Hou S."/>
            <person name="Wollam A."/>
            <person name="Pepin K.H."/>
            <person name="Johnson M."/>
            <person name="Bhonagiri V."/>
            <person name="Nash W.E."/>
            <person name="Warren W."/>
            <person name="Chinwalla A."/>
            <person name="Mardis E.R."/>
            <person name="Wilson R.K."/>
        </authorList>
    </citation>
    <scope>NUCLEOTIDE SEQUENCE [LARGE SCALE GENOMIC DNA]</scope>
    <source>
        <strain evidence="12">ATCC 49176</strain>
    </source>
</reference>
<evidence type="ECO:0000256" key="5">
    <source>
        <dbReference type="ARBA" id="ARBA00014165"/>
    </source>
</evidence>
<evidence type="ECO:0000256" key="9">
    <source>
        <dbReference type="PIRSR" id="PIRSR005096-1"/>
    </source>
</evidence>
<dbReference type="eggNOG" id="COG2017">
    <property type="taxonomic scope" value="Bacteria"/>
</dbReference>
<dbReference type="GO" id="GO:0033499">
    <property type="term" value="P:galactose catabolic process via UDP-galactose, Leloir pathway"/>
    <property type="evidence" value="ECO:0007669"/>
    <property type="project" value="TreeGrafter"/>
</dbReference>
<dbReference type="PIRSF" id="PIRSF005096">
    <property type="entry name" value="GALM"/>
    <property type="match status" value="1"/>
</dbReference>
<keyword evidence="6 8" id="KW-0413">Isomerase</keyword>
<evidence type="ECO:0000313" key="13">
    <source>
        <dbReference type="Proteomes" id="UP000019050"/>
    </source>
</evidence>
<dbReference type="GO" id="GO:0030246">
    <property type="term" value="F:carbohydrate binding"/>
    <property type="evidence" value="ECO:0007669"/>
    <property type="project" value="InterPro"/>
</dbReference>
<evidence type="ECO:0000256" key="2">
    <source>
        <dbReference type="ARBA" id="ARBA00005028"/>
    </source>
</evidence>
<dbReference type="HOGENOM" id="CLU_031753_1_1_9"/>
<feature type="active site" description="Proton donor" evidence="9">
    <location>
        <position position="200"/>
    </location>
</feature>
<accession>W1Q4T0</accession>
<evidence type="ECO:0000256" key="4">
    <source>
        <dbReference type="ARBA" id="ARBA00013185"/>
    </source>
</evidence>
<protein>
    <recommendedName>
        <fullName evidence="5 8">Aldose 1-epimerase</fullName>
        <ecNumber evidence="4 8">5.1.3.3</ecNumber>
    </recommendedName>
</protein>
<evidence type="ECO:0000256" key="10">
    <source>
        <dbReference type="PIRSR" id="PIRSR005096-2"/>
    </source>
</evidence>
<evidence type="ECO:0000256" key="3">
    <source>
        <dbReference type="ARBA" id="ARBA00006206"/>
    </source>
</evidence>
<evidence type="ECO:0000256" key="8">
    <source>
        <dbReference type="PIRNR" id="PIRNR005096"/>
    </source>
</evidence>
<dbReference type="GO" id="GO:0005737">
    <property type="term" value="C:cytoplasm"/>
    <property type="evidence" value="ECO:0007669"/>
    <property type="project" value="TreeGrafter"/>
</dbReference>
<feature type="active site" description="Proton acceptor" evidence="9">
    <location>
        <position position="352"/>
    </location>
</feature>
<dbReference type="InterPro" id="IPR014718">
    <property type="entry name" value="GH-type_carb-bd"/>
</dbReference>
<evidence type="ECO:0000256" key="1">
    <source>
        <dbReference type="ARBA" id="ARBA00001614"/>
    </source>
</evidence>
<feature type="binding site" evidence="11">
    <location>
        <begin position="200"/>
        <end position="202"/>
    </location>
    <ligand>
        <name>beta-D-galactose</name>
        <dbReference type="ChEBI" id="CHEBI:27667"/>
    </ligand>
</feature>
<dbReference type="EMBL" id="ACIN03000016">
    <property type="protein sequence ID" value="ESK64899.1"/>
    <property type="molecule type" value="Genomic_DNA"/>
</dbReference>
<dbReference type="Gene3D" id="2.70.98.10">
    <property type="match status" value="1"/>
</dbReference>
<name>W1Q4T0_ABIDE</name>
<keyword evidence="13" id="KW-1185">Reference proteome</keyword>
<dbReference type="CDD" id="cd09019">
    <property type="entry name" value="galactose_mutarotase_like"/>
    <property type="match status" value="1"/>
</dbReference>
<dbReference type="Pfam" id="PF01263">
    <property type="entry name" value="Aldose_epim"/>
    <property type="match status" value="1"/>
</dbReference>
<dbReference type="InterPro" id="IPR015443">
    <property type="entry name" value="Aldose_1-epimerase"/>
</dbReference>
<dbReference type="InterPro" id="IPR008183">
    <property type="entry name" value="Aldose_1/G6P_1-epimerase"/>
</dbReference>
<dbReference type="AlphaFoldDB" id="W1Q4T0"/>
<evidence type="ECO:0000256" key="6">
    <source>
        <dbReference type="ARBA" id="ARBA00023235"/>
    </source>
</evidence>
<dbReference type="PROSITE" id="PS00545">
    <property type="entry name" value="ALDOSE_1_EPIMERASE"/>
    <property type="match status" value="1"/>
</dbReference>
<dbReference type="SUPFAM" id="SSF74650">
    <property type="entry name" value="Galactose mutarotase-like"/>
    <property type="match status" value="1"/>
</dbReference>
<evidence type="ECO:0000256" key="11">
    <source>
        <dbReference type="PIRSR" id="PIRSR005096-3"/>
    </source>
</evidence>
<keyword evidence="7 8" id="KW-0119">Carbohydrate metabolism</keyword>